<evidence type="ECO:0000259" key="4">
    <source>
        <dbReference type="SMART" id="SM00382"/>
    </source>
</evidence>
<dbReference type="InterPro" id="IPR001810">
    <property type="entry name" value="F-box_dom"/>
</dbReference>
<protein>
    <recommendedName>
        <fullName evidence="4">AAA+ ATPase domain-containing protein</fullName>
    </recommendedName>
</protein>
<sequence>MLRVLNPSPLRVRPACRASTRRRAAAGGPRRAISQQPPVRRPSGDRLCTPWRGAAAAPAPVQAPAVGVDGGAEALAGARGELEAFLEVVPARMRRGLARHREVRDLVEVVMDLGRRPIARFPSGDWVISDQPVTADDLRQAVSKVGDFSEDNRSGINHSLHRISAIRNRKAQIIGLTCRVGRAISGSAEMIRDLVVNGGSILVIGPPGVGKTTLIREIARILADEVKKRVVIVDTSNEIGGDGDVPHSGIGRARRMQVPKVTMQHNVMIEAVENHMPEVIVIDEIGTELEAMAASTIAQRGKPPKFEARKMHNKSSESEKPMVISDQEYEIEPLPLHQKLMISKTMSLEANSRDDFVSIRQTKSKSTPSHDTFDDDFVYTRKTKDKKSVSGRSPVRVYTYQISEADILQVATVMGFDDELDVTDDIGAADVILASSFEMKQNPWIHNVAKYHKLPIFVVKSNTMAQIVKAVRMKLEGTTNNHEARLAIEYIVIPGGEPVELLPRCSEIVARQLELVESYQLLAETFGTDTNSRLQILPVKITKKNSTKNSRGSKPNKQTGSDLINRKSNVTDCLPFFYLNKVFPIPNVLDCLLSLSAGGAERLNRKKRAEAENGIPDDALVEVLSRLPVKPLHRSKCVAKAWLELIDGPHHRKKLPQTLEGFFFMDEESYSSRRNEGRFGFIDPRPRSVPLDIDPSFYFLMKRPEIKVLTLSDSCNGLLLLEHGLKLGPPDRFGYIVCNPATKQWVTVPKYDSPPAVSVRCESRYNYLVFDPAVSSHFHLVQFWLELMQKDEDGSSSDSEESEDSHDAWYRYKYGTWTPGSLSDYADNQSEFGEEEAWQRYKYGTWTPGSIDDWTNHRVKSREEVSRISVHTYSSETGMWSHMPSDWDEHEEQGLEGWRHKGLIPCQGPRRAVVNGMLHFIISGQDEIAAVDVQGTTKKLVPVPKPAEGNCWGLPGYIAQSQGHLHYINQEFDARLSIWVLEDYDAKKWVLKHRVKLFGKRRPMGCKNGYHVVAMHPDGNVIFIVQSWNLKLISYDMDHKLVRVIGTVKDESCIEHVMPYVPHFFESSVLTNKH</sequence>
<dbReference type="InterPro" id="IPR027417">
    <property type="entry name" value="P-loop_NTPase"/>
</dbReference>
<dbReference type="Proteomes" id="UP001054889">
    <property type="component" value="Unassembled WGS sequence"/>
</dbReference>
<dbReference type="InterPro" id="IPR003593">
    <property type="entry name" value="AAA+_ATPase"/>
</dbReference>
<dbReference type="Pfam" id="PF25516">
    <property type="entry name" value="PTPase"/>
    <property type="match status" value="1"/>
</dbReference>
<dbReference type="InterPro" id="IPR058670">
    <property type="entry name" value="PTPase_dom"/>
</dbReference>
<evidence type="ECO:0000256" key="1">
    <source>
        <dbReference type="ARBA" id="ARBA00022741"/>
    </source>
</evidence>
<dbReference type="Pfam" id="PF24750">
    <property type="entry name" value="b-prop_At3g26010-like"/>
    <property type="match status" value="1"/>
</dbReference>
<gene>
    <name evidence="5" type="primary">gb12529</name>
    <name evidence="5" type="ORF">PR202_gb12529</name>
</gene>
<dbReference type="PANTHER" id="PTHR20953:SF14">
    <property type="entry name" value="PROTEIN SEEDLING PLASTID DEVELOPMENT 1"/>
    <property type="match status" value="1"/>
</dbReference>
<dbReference type="Pfam" id="PF00646">
    <property type="entry name" value="F-box"/>
    <property type="match status" value="1"/>
</dbReference>
<dbReference type="InterPro" id="IPR056592">
    <property type="entry name" value="Beta-prop_At3g26010-like"/>
</dbReference>
<organism evidence="5 6">
    <name type="scientific">Eleusine coracana subsp. coracana</name>
    <dbReference type="NCBI Taxonomy" id="191504"/>
    <lineage>
        <taxon>Eukaryota</taxon>
        <taxon>Viridiplantae</taxon>
        <taxon>Streptophyta</taxon>
        <taxon>Embryophyta</taxon>
        <taxon>Tracheophyta</taxon>
        <taxon>Spermatophyta</taxon>
        <taxon>Magnoliopsida</taxon>
        <taxon>Liliopsida</taxon>
        <taxon>Poales</taxon>
        <taxon>Poaceae</taxon>
        <taxon>PACMAD clade</taxon>
        <taxon>Chloridoideae</taxon>
        <taxon>Cynodonteae</taxon>
        <taxon>Eleusininae</taxon>
        <taxon>Eleusine</taxon>
    </lineage>
</organism>
<dbReference type="Gene3D" id="3.40.50.300">
    <property type="entry name" value="P-loop containing nucleotide triphosphate hydrolases"/>
    <property type="match status" value="1"/>
</dbReference>
<feature type="compositionally biased region" description="Polar residues" evidence="3">
    <location>
        <begin position="547"/>
        <end position="564"/>
    </location>
</feature>
<accession>A0AAV5EPM6</accession>
<dbReference type="SUPFAM" id="SSF52540">
    <property type="entry name" value="P-loop containing nucleoside triphosphate hydrolases"/>
    <property type="match status" value="1"/>
</dbReference>
<dbReference type="GO" id="GO:0005524">
    <property type="term" value="F:ATP binding"/>
    <property type="evidence" value="ECO:0007669"/>
    <property type="project" value="UniProtKB-KW"/>
</dbReference>
<dbReference type="InterPro" id="IPR036047">
    <property type="entry name" value="F-box-like_dom_sf"/>
</dbReference>
<reference evidence="5" key="1">
    <citation type="journal article" date="2018" name="DNA Res.">
        <title>Multiple hybrid de novo genome assembly of finger millet, an orphan allotetraploid crop.</title>
        <authorList>
            <person name="Hatakeyama M."/>
            <person name="Aluri S."/>
            <person name="Balachadran M.T."/>
            <person name="Sivarajan S.R."/>
            <person name="Patrignani A."/>
            <person name="Gruter S."/>
            <person name="Poveda L."/>
            <person name="Shimizu-Inatsugi R."/>
            <person name="Baeten J."/>
            <person name="Francoijs K.J."/>
            <person name="Nataraja K.N."/>
            <person name="Reddy Y.A.N."/>
            <person name="Phadnis S."/>
            <person name="Ravikumar R.L."/>
            <person name="Schlapbach R."/>
            <person name="Sreeman S.M."/>
            <person name="Shimizu K.K."/>
        </authorList>
    </citation>
    <scope>NUCLEOTIDE SEQUENCE</scope>
</reference>
<keyword evidence="1" id="KW-0547">Nucleotide-binding</keyword>
<feature type="region of interest" description="Disordered" evidence="3">
    <location>
        <begin position="13"/>
        <end position="44"/>
    </location>
</feature>
<reference evidence="5" key="2">
    <citation type="submission" date="2021-12" db="EMBL/GenBank/DDBJ databases">
        <title>Resequencing data analysis of finger millet.</title>
        <authorList>
            <person name="Hatakeyama M."/>
            <person name="Aluri S."/>
            <person name="Balachadran M.T."/>
            <person name="Sivarajan S.R."/>
            <person name="Poveda L."/>
            <person name="Shimizu-Inatsugi R."/>
            <person name="Schlapbach R."/>
            <person name="Sreeman S.M."/>
            <person name="Shimizu K.K."/>
        </authorList>
    </citation>
    <scope>NUCLEOTIDE SEQUENCE</scope>
</reference>
<dbReference type="InterPro" id="IPR045735">
    <property type="entry name" value="Spore_III_AA_AAA+_ATPase"/>
</dbReference>
<dbReference type="CDD" id="cd02645">
    <property type="entry name" value="R3H_AAA"/>
    <property type="match status" value="1"/>
</dbReference>
<dbReference type="Pfam" id="PF19568">
    <property type="entry name" value="Spore_III_AA"/>
    <property type="match status" value="1"/>
</dbReference>
<keyword evidence="2" id="KW-0067">ATP-binding</keyword>
<dbReference type="SMART" id="SM00382">
    <property type="entry name" value="AAA"/>
    <property type="match status" value="1"/>
</dbReference>
<name>A0AAV5EPM6_ELECO</name>
<evidence type="ECO:0000256" key="2">
    <source>
        <dbReference type="ARBA" id="ARBA00022840"/>
    </source>
</evidence>
<dbReference type="AlphaFoldDB" id="A0AAV5EPM6"/>
<proteinExistence type="predicted"/>
<dbReference type="PANTHER" id="PTHR20953">
    <property type="entry name" value="KINASE-RELATED"/>
    <property type="match status" value="1"/>
</dbReference>
<dbReference type="CDD" id="cd00009">
    <property type="entry name" value="AAA"/>
    <property type="match status" value="1"/>
</dbReference>
<comment type="caution">
    <text evidence="5">The sequence shown here is derived from an EMBL/GenBank/DDBJ whole genome shotgun (WGS) entry which is preliminary data.</text>
</comment>
<dbReference type="Gene3D" id="1.20.1280.50">
    <property type="match status" value="1"/>
</dbReference>
<feature type="domain" description="AAA+ ATPase" evidence="4">
    <location>
        <begin position="197"/>
        <end position="443"/>
    </location>
</feature>
<dbReference type="SUPFAM" id="SSF81383">
    <property type="entry name" value="F-box domain"/>
    <property type="match status" value="1"/>
</dbReference>
<keyword evidence="6" id="KW-1185">Reference proteome</keyword>
<evidence type="ECO:0000256" key="3">
    <source>
        <dbReference type="SAM" id="MobiDB-lite"/>
    </source>
</evidence>
<evidence type="ECO:0000313" key="5">
    <source>
        <dbReference type="EMBL" id="GJN24767.1"/>
    </source>
</evidence>
<dbReference type="EMBL" id="BQKI01000077">
    <property type="protein sequence ID" value="GJN24767.1"/>
    <property type="molecule type" value="Genomic_DNA"/>
</dbReference>
<evidence type="ECO:0000313" key="6">
    <source>
        <dbReference type="Proteomes" id="UP001054889"/>
    </source>
</evidence>
<dbReference type="InterPro" id="IPR034081">
    <property type="entry name" value="R3H_AAA"/>
</dbReference>
<feature type="region of interest" description="Disordered" evidence="3">
    <location>
        <begin position="545"/>
        <end position="564"/>
    </location>
</feature>